<dbReference type="OrthoDB" id="10251508at2759"/>
<dbReference type="InterPro" id="IPR039204">
    <property type="entry name" value="MRS2-like"/>
</dbReference>
<dbReference type="Proteomes" id="UP000198341">
    <property type="component" value="Chromosome 4"/>
</dbReference>
<dbReference type="AlphaFoldDB" id="K8EUU0"/>
<dbReference type="RefSeq" id="XP_007513720.1">
    <property type="nucleotide sequence ID" value="XM_007513658.1"/>
</dbReference>
<evidence type="ECO:0000256" key="10">
    <source>
        <dbReference type="RuleBase" id="RU366041"/>
    </source>
</evidence>
<keyword evidence="7 10" id="KW-1133">Transmembrane helix</keyword>
<feature type="compositionally biased region" description="Polar residues" evidence="12">
    <location>
        <begin position="94"/>
        <end position="109"/>
    </location>
</feature>
<dbReference type="GO" id="GO:0016020">
    <property type="term" value="C:membrane"/>
    <property type="evidence" value="ECO:0007669"/>
    <property type="project" value="UniProtKB-SubCell"/>
</dbReference>
<keyword evidence="14" id="KW-1185">Reference proteome</keyword>
<comment type="function">
    <text evidence="10">Magnesium transporter that may mediate the influx of magnesium.</text>
</comment>
<dbReference type="KEGG" id="bpg:Bathy04g00230"/>
<comment type="subcellular location">
    <subcellularLocation>
        <location evidence="1 10">Membrane</location>
        <topology evidence="1 10">Multi-pass membrane protein</topology>
    </subcellularLocation>
</comment>
<dbReference type="GO" id="GO:0015095">
    <property type="term" value="F:magnesium ion transmembrane transporter activity"/>
    <property type="evidence" value="ECO:0007669"/>
    <property type="project" value="TreeGrafter"/>
</dbReference>
<evidence type="ECO:0000256" key="9">
    <source>
        <dbReference type="ARBA" id="ARBA00023136"/>
    </source>
</evidence>
<feature type="compositionally biased region" description="Low complexity" evidence="12">
    <location>
        <begin position="69"/>
        <end position="84"/>
    </location>
</feature>
<keyword evidence="5 10" id="KW-0460">Magnesium</keyword>
<dbReference type="Gene3D" id="2.40.128.330">
    <property type="match status" value="1"/>
</dbReference>
<comment type="similarity">
    <text evidence="2 10">Belongs to the CorA metal ion transporter (MIT) (TC 1.A.35.5) family.</text>
</comment>
<organism evidence="13 14">
    <name type="scientific">Bathycoccus prasinos</name>
    <dbReference type="NCBI Taxonomy" id="41875"/>
    <lineage>
        <taxon>Eukaryota</taxon>
        <taxon>Viridiplantae</taxon>
        <taxon>Chlorophyta</taxon>
        <taxon>Mamiellophyceae</taxon>
        <taxon>Mamiellales</taxon>
        <taxon>Bathycoccaceae</taxon>
        <taxon>Bathycoccus</taxon>
    </lineage>
</organism>
<dbReference type="Pfam" id="PF22099">
    <property type="entry name" value="MRS2-like"/>
    <property type="match status" value="1"/>
</dbReference>
<accession>K8EUU0</accession>
<evidence type="ECO:0000256" key="3">
    <source>
        <dbReference type="ARBA" id="ARBA00022448"/>
    </source>
</evidence>
<evidence type="ECO:0000256" key="6">
    <source>
        <dbReference type="ARBA" id="ARBA00022946"/>
    </source>
</evidence>
<gene>
    <name evidence="13" type="ORF">Bathy04g00230</name>
</gene>
<evidence type="ECO:0000256" key="4">
    <source>
        <dbReference type="ARBA" id="ARBA00022692"/>
    </source>
</evidence>
<evidence type="ECO:0000313" key="13">
    <source>
        <dbReference type="EMBL" id="CCO16245.1"/>
    </source>
</evidence>
<keyword evidence="8 10" id="KW-0406">Ion transport</keyword>
<dbReference type="EMBL" id="FO082275">
    <property type="protein sequence ID" value="CCO16245.1"/>
    <property type="molecule type" value="Genomic_DNA"/>
</dbReference>
<dbReference type="PANTHER" id="PTHR13890">
    <property type="entry name" value="RNA SPLICING PROTEIN MRS2, MITOCHONDRIAL"/>
    <property type="match status" value="1"/>
</dbReference>
<keyword evidence="9 10" id="KW-0472">Membrane</keyword>
<name>K8EUU0_9CHLO</name>
<evidence type="ECO:0000256" key="11">
    <source>
        <dbReference type="SAM" id="Coils"/>
    </source>
</evidence>
<sequence length="594" mass="66274">MLFASSTCSPSCSYHDAPSSSLSYRSLKRSFVTRRRACRSKYASSFSRVVSSSSEEEEEEGEKGRRTDNNNNNNFPSSSSSSLSTKKWRVNSLRGGNSASTTTSCYYDNNNRNDLEKNASFMRAVVAIPGCIKHKPLRYVMTSSHAASRGEGRGDGVKMSARGSKDDDDYERSYDDDGNKGGSAMATLTDMQMDVSDRDSKAVLSAEEQESKLRQTEAKNIVARRLQNARNDRLHLTKPYAVVRLDRVNGIGKDEDRAPYKQVMSRRQMLRDTDLSPRDLRRIDPVLTQSNNTPAIIVREDSILVNLGVRIIIREDHALLLGPETGPSNNFLEAWNQKIAAQKMLKSASNGVSIGGSSVDGGVGFTSMQQDNAEGLEIPFELQVVEAALQETVHQLEERLETVTRRYRTLERRMQLNINKETLDELRFMKQTLVQLESRAEAVRDVLLDTLNDEDDIERMTLSSTAKKENEEDAETIEYEEEEVENLIEYYLQQAEACHSGAEALLENARDLDESVASTLAARRLEVSKLELTLSIASFSAAIGAVVTGIFGMNLRSCLEMSISAFYITCGLLLFGLTYCSIAIIKWARRKGVL</sequence>
<evidence type="ECO:0000256" key="8">
    <source>
        <dbReference type="ARBA" id="ARBA00023065"/>
    </source>
</evidence>
<keyword evidence="6" id="KW-0809">Transit peptide</keyword>
<dbReference type="GeneID" id="19016049"/>
<keyword evidence="3 10" id="KW-0813">Transport</keyword>
<dbReference type="CDD" id="cd12823">
    <property type="entry name" value="Mrs2_Mfm1p-like"/>
    <property type="match status" value="1"/>
</dbReference>
<keyword evidence="11" id="KW-0175">Coiled coil</keyword>
<reference evidence="13 14" key="1">
    <citation type="submission" date="2011-10" db="EMBL/GenBank/DDBJ databases">
        <authorList>
            <person name="Genoscope - CEA"/>
        </authorList>
    </citation>
    <scope>NUCLEOTIDE SEQUENCE [LARGE SCALE GENOMIC DNA]</scope>
    <source>
        <strain evidence="13 14">RCC 1105</strain>
    </source>
</reference>
<dbReference type="PANTHER" id="PTHR13890:SF0">
    <property type="entry name" value="MAGNESIUM TRANSPORTER MRS2 HOMOLOG, MITOCHONDRIAL"/>
    <property type="match status" value="1"/>
</dbReference>
<feature type="region of interest" description="Disordered" evidence="12">
    <location>
        <begin position="144"/>
        <end position="185"/>
    </location>
</feature>
<protein>
    <recommendedName>
        <fullName evidence="10">Magnesium transporter</fullName>
    </recommendedName>
</protein>
<feature type="compositionally biased region" description="Polar residues" evidence="12">
    <location>
        <begin position="1"/>
        <end position="12"/>
    </location>
</feature>
<evidence type="ECO:0000256" key="5">
    <source>
        <dbReference type="ARBA" id="ARBA00022842"/>
    </source>
</evidence>
<dbReference type="Gene3D" id="1.20.58.340">
    <property type="entry name" value="Magnesium transport protein CorA, transmembrane region"/>
    <property type="match status" value="1"/>
</dbReference>
<feature type="transmembrane region" description="Helical" evidence="10">
    <location>
        <begin position="565"/>
        <end position="585"/>
    </location>
</feature>
<evidence type="ECO:0000256" key="7">
    <source>
        <dbReference type="ARBA" id="ARBA00022989"/>
    </source>
</evidence>
<feature type="transmembrane region" description="Helical" evidence="10">
    <location>
        <begin position="532"/>
        <end position="553"/>
    </location>
</feature>
<proteinExistence type="inferred from homology"/>
<evidence type="ECO:0000256" key="1">
    <source>
        <dbReference type="ARBA" id="ARBA00004141"/>
    </source>
</evidence>
<keyword evidence="4 10" id="KW-0812">Transmembrane</keyword>
<evidence type="ECO:0000256" key="2">
    <source>
        <dbReference type="ARBA" id="ARBA00007535"/>
    </source>
</evidence>
<feature type="region of interest" description="Disordered" evidence="12">
    <location>
        <begin position="49"/>
        <end position="109"/>
    </location>
</feature>
<evidence type="ECO:0000313" key="14">
    <source>
        <dbReference type="Proteomes" id="UP000198341"/>
    </source>
</evidence>
<feature type="coiled-coil region" evidence="11">
    <location>
        <begin position="386"/>
        <end position="487"/>
    </location>
</feature>
<evidence type="ECO:0000256" key="12">
    <source>
        <dbReference type="SAM" id="MobiDB-lite"/>
    </source>
</evidence>
<dbReference type="eggNOG" id="KOG2662">
    <property type="taxonomic scope" value="Eukaryota"/>
</dbReference>
<feature type="region of interest" description="Disordered" evidence="12">
    <location>
        <begin position="1"/>
        <end position="20"/>
    </location>
</feature>